<proteinExistence type="inferred from homology"/>
<dbReference type="InterPro" id="IPR002397">
    <property type="entry name" value="Cyt_P450_B"/>
</dbReference>
<dbReference type="FunFam" id="1.10.630.10:FF:000018">
    <property type="entry name" value="Cytochrome P450 monooxygenase"/>
    <property type="match status" value="1"/>
</dbReference>
<dbReference type="GO" id="GO:0004497">
    <property type="term" value="F:monooxygenase activity"/>
    <property type="evidence" value="ECO:0007669"/>
    <property type="project" value="UniProtKB-KW"/>
</dbReference>
<dbReference type="InterPro" id="IPR036396">
    <property type="entry name" value="Cyt_P450_sf"/>
</dbReference>
<evidence type="ECO:0000313" key="8">
    <source>
        <dbReference type="EMBL" id="GGQ52734.1"/>
    </source>
</evidence>
<evidence type="ECO:0000313" key="9">
    <source>
        <dbReference type="Proteomes" id="UP000620156"/>
    </source>
</evidence>
<comment type="caution">
    <text evidence="8">The sequence shown here is derived from an EMBL/GenBank/DDBJ whole genome shotgun (WGS) entry which is preliminary data.</text>
</comment>
<dbReference type="GO" id="GO:0016705">
    <property type="term" value="F:oxidoreductase activity, acting on paired donors, with incorporation or reduction of molecular oxygen"/>
    <property type="evidence" value="ECO:0007669"/>
    <property type="project" value="InterPro"/>
</dbReference>
<dbReference type="PROSITE" id="PS00086">
    <property type="entry name" value="CYTOCHROME_P450"/>
    <property type="match status" value="1"/>
</dbReference>
<keyword evidence="3 7" id="KW-0479">Metal-binding</keyword>
<accession>A0A918BCT6</accession>
<keyword evidence="9" id="KW-1185">Reference proteome</keyword>
<dbReference type="GO" id="GO:0020037">
    <property type="term" value="F:heme binding"/>
    <property type="evidence" value="ECO:0007669"/>
    <property type="project" value="InterPro"/>
</dbReference>
<dbReference type="PANTHER" id="PTHR46696:SF1">
    <property type="entry name" value="CYTOCHROME P450 YJIB-RELATED"/>
    <property type="match status" value="1"/>
</dbReference>
<sequence length="424" mass="45946">MTLGTTDLFFLDPTASDVMGDGALLRARGPLVPVELTGGVTAWATGHQDVAEWVMRSGSFRRDPSYWADYTSGKVRQDWPLLRLITIDSMLTMDGADHRALRSLVEAALAPARVERLRHRVEEIVQELIDDLAATGPDELVDLRARFAAPLPMRLICHLFGLDAVNSRVLAENYLALHDSAGTPERAVEASAAIGAVITDLIRRKRSRPADDLTSALIGAAEAQGTALDDRLLTETLVLVLFAGHEMTTNLLTNAHLALDAHADQLDLVRQGAATMAAVVEETLRWRSPVYTIMFYYAAEDVTVPGTGRTVRTGEAVVICPAATGRDERAFGPDAGTFDITRTVTRQHLSFGHGAHHCVGAPLARLTCATALEAFYERFDTDRSGLAAPMPIGSYTANSATELLTRLRPRDGRTTDSAGTRGHR</sequence>
<dbReference type="EMBL" id="BMQK01000003">
    <property type="protein sequence ID" value="GGQ52734.1"/>
    <property type="molecule type" value="Genomic_DNA"/>
</dbReference>
<dbReference type="Proteomes" id="UP000620156">
    <property type="component" value="Unassembled WGS sequence"/>
</dbReference>
<name>A0A918BCT6_9ACTN</name>
<evidence type="ECO:0000256" key="4">
    <source>
        <dbReference type="ARBA" id="ARBA00023002"/>
    </source>
</evidence>
<evidence type="ECO:0000256" key="7">
    <source>
        <dbReference type="RuleBase" id="RU000461"/>
    </source>
</evidence>
<dbReference type="Gene3D" id="1.10.630.10">
    <property type="entry name" value="Cytochrome P450"/>
    <property type="match status" value="1"/>
</dbReference>
<comment type="similarity">
    <text evidence="1 7">Belongs to the cytochrome P450 family.</text>
</comment>
<evidence type="ECO:0000256" key="6">
    <source>
        <dbReference type="ARBA" id="ARBA00023033"/>
    </source>
</evidence>
<keyword evidence="4 7" id="KW-0560">Oxidoreductase</keyword>
<dbReference type="SUPFAM" id="SSF48264">
    <property type="entry name" value="Cytochrome P450"/>
    <property type="match status" value="1"/>
</dbReference>
<dbReference type="RefSeq" id="WP_189216565.1">
    <property type="nucleotide sequence ID" value="NZ_BMQK01000003.1"/>
</dbReference>
<dbReference type="PANTHER" id="PTHR46696">
    <property type="entry name" value="P450, PUTATIVE (EUROFUNG)-RELATED"/>
    <property type="match status" value="1"/>
</dbReference>
<evidence type="ECO:0000256" key="2">
    <source>
        <dbReference type="ARBA" id="ARBA00022617"/>
    </source>
</evidence>
<dbReference type="InterPro" id="IPR001128">
    <property type="entry name" value="Cyt_P450"/>
</dbReference>
<keyword evidence="2 7" id="KW-0349">Heme</keyword>
<keyword evidence="6 7" id="KW-0503">Monooxygenase</keyword>
<dbReference type="GO" id="GO:0005506">
    <property type="term" value="F:iron ion binding"/>
    <property type="evidence" value="ECO:0007669"/>
    <property type="project" value="InterPro"/>
</dbReference>
<dbReference type="PRINTS" id="PR00359">
    <property type="entry name" value="BP450"/>
</dbReference>
<evidence type="ECO:0000256" key="1">
    <source>
        <dbReference type="ARBA" id="ARBA00010617"/>
    </source>
</evidence>
<gene>
    <name evidence="8" type="ORF">GCM10010145_22770</name>
</gene>
<protein>
    <submittedName>
        <fullName evidence="8">Cytochrome P450</fullName>
    </submittedName>
</protein>
<dbReference type="InterPro" id="IPR017972">
    <property type="entry name" value="Cyt_P450_CS"/>
</dbReference>
<reference evidence="8" key="1">
    <citation type="journal article" date="2014" name="Int. J. Syst. Evol. Microbiol.">
        <title>Complete genome sequence of Corynebacterium casei LMG S-19264T (=DSM 44701T), isolated from a smear-ripened cheese.</title>
        <authorList>
            <consortium name="US DOE Joint Genome Institute (JGI-PGF)"/>
            <person name="Walter F."/>
            <person name="Albersmeier A."/>
            <person name="Kalinowski J."/>
            <person name="Ruckert C."/>
        </authorList>
    </citation>
    <scope>NUCLEOTIDE SEQUENCE</scope>
    <source>
        <strain evidence="8">JCM 3131</strain>
    </source>
</reference>
<dbReference type="Pfam" id="PF00067">
    <property type="entry name" value="p450"/>
    <property type="match status" value="1"/>
</dbReference>
<evidence type="ECO:0000256" key="5">
    <source>
        <dbReference type="ARBA" id="ARBA00023004"/>
    </source>
</evidence>
<dbReference type="AlphaFoldDB" id="A0A918BCT6"/>
<evidence type="ECO:0000256" key="3">
    <source>
        <dbReference type="ARBA" id="ARBA00022723"/>
    </source>
</evidence>
<reference evidence="8" key="2">
    <citation type="submission" date="2020-09" db="EMBL/GenBank/DDBJ databases">
        <authorList>
            <person name="Sun Q."/>
            <person name="Ohkuma M."/>
        </authorList>
    </citation>
    <scope>NUCLEOTIDE SEQUENCE</scope>
    <source>
        <strain evidence="8">JCM 3131</strain>
    </source>
</reference>
<keyword evidence="5 7" id="KW-0408">Iron</keyword>
<organism evidence="8 9">
    <name type="scientific">Streptomyces ruber</name>
    <dbReference type="NCBI Taxonomy" id="83378"/>
    <lineage>
        <taxon>Bacteria</taxon>
        <taxon>Bacillati</taxon>
        <taxon>Actinomycetota</taxon>
        <taxon>Actinomycetes</taxon>
        <taxon>Kitasatosporales</taxon>
        <taxon>Streptomycetaceae</taxon>
        <taxon>Streptomyces</taxon>
    </lineage>
</organism>